<organism evidence="1 2">
    <name type="scientific">[Eubacterium] siraeum V10Sc8a</name>
    <dbReference type="NCBI Taxonomy" id="717961"/>
    <lineage>
        <taxon>Bacteria</taxon>
        <taxon>Bacillati</taxon>
        <taxon>Bacillota</taxon>
        <taxon>Clostridia</taxon>
        <taxon>Eubacteriales</taxon>
        <taxon>Oscillospiraceae</taxon>
        <taxon>Oscillospiraceae incertae sedis</taxon>
    </lineage>
</organism>
<proteinExistence type="predicted"/>
<dbReference type="CDD" id="cd03364">
    <property type="entry name" value="TOPRIM_DnaG_primases"/>
    <property type="match status" value="1"/>
</dbReference>
<dbReference type="AlphaFoldDB" id="D4MLV9"/>
<dbReference type="GO" id="GO:0006260">
    <property type="term" value="P:DNA replication"/>
    <property type="evidence" value="ECO:0007669"/>
    <property type="project" value="InterPro"/>
</dbReference>
<dbReference type="InterPro" id="IPR034151">
    <property type="entry name" value="TOPRIM_DnaG_bac"/>
</dbReference>
<accession>D4MLV9</accession>
<dbReference type="SUPFAM" id="SSF57783">
    <property type="entry name" value="Zinc beta-ribbon"/>
    <property type="match status" value="1"/>
</dbReference>
<dbReference type="HOGENOM" id="CLU_027621_2_1_9"/>
<dbReference type="PATRIC" id="fig|717961.3.peg.1947"/>
<name>D4MLV9_9FIRM</name>
<dbReference type="Gene3D" id="3.40.1360.10">
    <property type="match status" value="1"/>
</dbReference>
<dbReference type="GO" id="GO:0003677">
    <property type="term" value="F:DNA binding"/>
    <property type="evidence" value="ECO:0007669"/>
    <property type="project" value="InterPro"/>
</dbReference>
<evidence type="ECO:0008006" key="3">
    <source>
        <dbReference type="Google" id="ProtNLM"/>
    </source>
</evidence>
<dbReference type="EMBL" id="FP929059">
    <property type="protein sequence ID" value="CBL34742.1"/>
    <property type="molecule type" value="Genomic_DNA"/>
</dbReference>
<dbReference type="GO" id="GO:0008270">
    <property type="term" value="F:zinc ion binding"/>
    <property type="evidence" value="ECO:0007669"/>
    <property type="project" value="InterPro"/>
</dbReference>
<dbReference type="Proteomes" id="UP000007050">
    <property type="component" value="Chromosome"/>
</dbReference>
<dbReference type="KEGG" id="esr:ES1_18300"/>
<dbReference type="SUPFAM" id="SSF56731">
    <property type="entry name" value="DNA primase core"/>
    <property type="match status" value="1"/>
</dbReference>
<evidence type="ECO:0000313" key="2">
    <source>
        <dbReference type="Proteomes" id="UP000007050"/>
    </source>
</evidence>
<dbReference type="InterPro" id="IPR036977">
    <property type="entry name" value="DNA_primase_Znf_CHC2"/>
</dbReference>
<dbReference type="Pfam" id="PF13155">
    <property type="entry name" value="Toprim_2"/>
    <property type="match status" value="1"/>
</dbReference>
<evidence type="ECO:0000313" key="1">
    <source>
        <dbReference type="EMBL" id="CBL34742.1"/>
    </source>
</evidence>
<sequence>MAHLEEDIIERAKNTDMIALLESEEGFSFKSTYGEREFKCIEHNSLVVNGNRRRWYWNSRQVGGNNAIDYLVKIRGMNFRDAVLHLVGDREQTAYMPIRKAVTENVSVSKPVRFVLPEQAHFPDGRRNYSNIIAYLNKGRGIDMNIINTLIASGQIYQGVQYNGLHIVGYNDEGMAFYRFNDNRDWVDYRLQTLRASPTATDTYQAEAVSSKYVDNILLKDNTKIFKNNLVVSTGKNAQGEISYAAFRIASTNYRFRGEVAGSDKASGFLIESEGINDCVYVFESFIDAMSHANLYNIKYGNKDAWKLHNRLALGGTADTALMELLKRKPNIRNICLCLDNDSAGRTAAKEIAGKLRSMGYINIYERYPNEKDYNDELKKVKSIINEQAEENEQ</sequence>
<reference evidence="1 2" key="2">
    <citation type="submission" date="2010-03" db="EMBL/GenBank/DDBJ databases">
        <authorList>
            <person name="Pajon A."/>
        </authorList>
    </citation>
    <scope>NUCLEOTIDE SEQUENCE [LARGE SCALE GENOMIC DNA]</scope>
    <source>
        <strain evidence="1 2">V10Sc8a</strain>
    </source>
</reference>
<dbReference type="Gene3D" id="3.90.580.10">
    <property type="entry name" value="Zinc finger, CHC2-type domain"/>
    <property type="match status" value="1"/>
</dbReference>
<dbReference type="BioCyc" id="ESIR717961:G136L-1519-MONOMER"/>
<gene>
    <name evidence="1" type="ORF">ES1_18300</name>
</gene>
<protein>
    <recommendedName>
        <fullName evidence="3">DUF3991 domain-containing protein</fullName>
    </recommendedName>
</protein>
<reference evidence="1 2" key="1">
    <citation type="submission" date="2010-03" db="EMBL/GenBank/DDBJ databases">
        <title>The genome sequence of Eubacterium siraeum V10Sc8a.</title>
        <authorList>
            <consortium name="metaHIT consortium -- http://www.metahit.eu/"/>
            <person name="Pajon A."/>
            <person name="Turner K."/>
            <person name="Parkhill J."/>
            <person name="Duncan S."/>
            <person name="Flint H."/>
        </authorList>
    </citation>
    <scope>NUCLEOTIDE SEQUENCE [LARGE SCALE GENOMIC DNA]</scope>
    <source>
        <strain evidence="1 2">V10Sc8a</strain>
    </source>
</reference>